<name>A0ABS4XJU7_9MICC</name>
<proteinExistence type="predicted"/>
<comment type="caution">
    <text evidence="1">The sequence shown here is derived from an EMBL/GenBank/DDBJ whole genome shotgun (WGS) entry which is preliminary data.</text>
</comment>
<dbReference type="Proteomes" id="UP001296993">
    <property type="component" value="Unassembled WGS sequence"/>
</dbReference>
<organism evidence="1 2">
    <name type="scientific">Paeniglutamicibacter kerguelensis</name>
    <dbReference type="NCBI Taxonomy" id="254788"/>
    <lineage>
        <taxon>Bacteria</taxon>
        <taxon>Bacillati</taxon>
        <taxon>Actinomycetota</taxon>
        <taxon>Actinomycetes</taxon>
        <taxon>Micrococcales</taxon>
        <taxon>Micrococcaceae</taxon>
        <taxon>Paeniglutamicibacter</taxon>
    </lineage>
</organism>
<evidence type="ECO:0000313" key="1">
    <source>
        <dbReference type="EMBL" id="MBP2388553.1"/>
    </source>
</evidence>
<evidence type="ECO:0000313" key="2">
    <source>
        <dbReference type="Proteomes" id="UP001296993"/>
    </source>
</evidence>
<evidence type="ECO:0008006" key="3">
    <source>
        <dbReference type="Google" id="ProtNLM"/>
    </source>
</evidence>
<protein>
    <recommendedName>
        <fullName evidence="3">GNAT family N-acetyltransferase</fullName>
    </recommendedName>
</protein>
<dbReference type="EMBL" id="JAGIOF010000004">
    <property type="protein sequence ID" value="MBP2388553.1"/>
    <property type="molecule type" value="Genomic_DNA"/>
</dbReference>
<sequence>MPSEPKNLPGWVRELAPLKDRTITNDDSSELHSIGTANGDFELLRWWPALDEVHSLHNLVSERAQGRSARLTLLGTPDEGVISELATHGWSVNGNHVLLAATTDDVEQVAGLPETATLFEAPMDDYDVVEIADFDAPAGRGRIRFADGFALLSEPEIMSSSNAEQFRSAIIANLAASASRQGLPWLFMVAAADNSAGTRTLRGTGWSNATLITTFTRS</sequence>
<accession>A0ABS4XJU7</accession>
<reference evidence="1 2" key="1">
    <citation type="submission" date="2021-03" db="EMBL/GenBank/DDBJ databases">
        <title>Sequencing the genomes of 1000 actinobacteria strains.</title>
        <authorList>
            <person name="Klenk H.-P."/>
        </authorList>
    </citation>
    <scope>NUCLEOTIDE SEQUENCE [LARGE SCALE GENOMIC DNA]</scope>
    <source>
        <strain evidence="1 2">DSM 15797</strain>
    </source>
</reference>
<keyword evidence="2" id="KW-1185">Reference proteome</keyword>
<dbReference type="RefSeq" id="WP_210002252.1">
    <property type="nucleotide sequence ID" value="NZ_BAAAJY010000004.1"/>
</dbReference>
<gene>
    <name evidence="1" type="ORF">JOF47_004126</name>
</gene>